<dbReference type="OrthoDB" id="9783238at2"/>
<dbReference type="GO" id="GO:0004803">
    <property type="term" value="F:transposase activity"/>
    <property type="evidence" value="ECO:0007669"/>
    <property type="project" value="InterPro"/>
</dbReference>
<gene>
    <name evidence="1" type="ORF">DES52_107111</name>
</gene>
<sequence>MDRPTRRLVGCFLGPRDAVGAFGLWQSLPGAYVSAECHTDKLAAYRGVVFGALHKLGGTQHIERLNATLRARLPHLVRRSLSFSRSRANLETLVWLFVHRYNASFL</sequence>
<proteinExistence type="predicted"/>
<organism evidence="1 2">
    <name type="scientific">Deinococcus yavapaiensis KR-236</name>
    <dbReference type="NCBI Taxonomy" id="694435"/>
    <lineage>
        <taxon>Bacteria</taxon>
        <taxon>Thermotogati</taxon>
        <taxon>Deinococcota</taxon>
        <taxon>Deinococci</taxon>
        <taxon>Deinococcales</taxon>
        <taxon>Deinococcaceae</taxon>
        <taxon>Deinococcus</taxon>
    </lineage>
</organism>
<protein>
    <submittedName>
        <fullName evidence="1">Insertion element IS1 protein InsB</fullName>
    </submittedName>
</protein>
<keyword evidence="2" id="KW-1185">Reference proteome</keyword>
<dbReference type="Pfam" id="PF03400">
    <property type="entry name" value="DDE_Tnp_IS1"/>
    <property type="match status" value="1"/>
</dbReference>
<evidence type="ECO:0000313" key="1">
    <source>
        <dbReference type="EMBL" id="PYE53853.1"/>
    </source>
</evidence>
<reference evidence="1 2" key="1">
    <citation type="submission" date="2018-06" db="EMBL/GenBank/DDBJ databases">
        <title>Genomic Encyclopedia of Type Strains, Phase IV (KMG-IV): sequencing the most valuable type-strain genomes for metagenomic binning, comparative biology and taxonomic classification.</title>
        <authorList>
            <person name="Goeker M."/>
        </authorList>
    </citation>
    <scope>NUCLEOTIDE SEQUENCE [LARGE SCALE GENOMIC DNA]</scope>
    <source>
        <strain evidence="1 2">DSM 18048</strain>
    </source>
</reference>
<dbReference type="AlphaFoldDB" id="A0A318S6L0"/>
<dbReference type="GO" id="GO:0003677">
    <property type="term" value="F:DNA binding"/>
    <property type="evidence" value="ECO:0007669"/>
    <property type="project" value="InterPro"/>
</dbReference>
<name>A0A318S6L0_9DEIO</name>
<dbReference type="InterPro" id="IPR005063">
    <property type="entry name" value="Transposase_27"/>
</dbReference>
<dbReference type="EMBL" id="QJSX01000007">
    <property type="protein sequence ID" value="PYE53853.1"/>
    <property type="molecule type" value="Genomic_DNA"/>
</dbReference>
<dbReference type="GO" id="GO:0006313">
    <property type="term" value="P:DNA transposition"/>
    <property type="evidence" value="ECO:0007669"/>
    <property type="project" value="InterPro"/>
</dbReference>
<dbReference type="Proteomes" id="UP000248326">
    <property type="component" value="Unassembled WGS sequence"/>
</dbReference>
<accession>A0A318S6L0</accession>
<comment type="caution">
    <text evidence="1">The sequence shown here is derived from an EMBL/GenBank/DDBJ whole genome shotgun (WGS) entry which is preliminary data.</text>
</comment>
<evidence type="ECO:0000313" key="2">
    <source>
        <dbReference type="Proteomes" id="UP000248326"/>
    </source>
</evidence>